<dbReference type="InterPro" id="IPR002347">
    <property type="entry name" value="SDR_fam"/>
</dbReference>
<dbReference type="GO" id="GO:0016616">
    <property type="term" value="F:oxidoreductase activity, acting on the CH-OH group of donors, NAD or NADP as acceptor"/>
    <property type="evidence" value="ECO:0007669"/>
    <property type="project" value="TreeGrafter"/>
</dbReference>
<gene>
    <name evidence="4" type="ORF">N7450_000287</name>
</gene>
<sequence length="297" mass="32396">MTDRLQQIHQQLEPVGLEAHPDRLDGQVVLITGGAQVLTSGTYEGIGRATALVLARRGAKVAINDLDREKAEKLAKEIRSFQGEAEVFCGNVLEEAFPQLLVSSVLQKWGKINCLINNAGFCHDSAIHKMDDGKFDIIMKIHNYVPFRMVRALSGHWMDPVNRPMPKVIVNVSSTSGLHGSMGQINYATAKAGVLGLTKTIAAEWGRFNVRANAVAYGWIDTRITRPPTKSETLEVGGQAIRLGIPENAKKWRDVSDIPLGRPGSADEAARVILFLASPLSSYMTGTCIECTGGRFM</sequence>
<comment type="similarity">
    <text evidence="1">Belongs to the short-chain dehydrogenases/reductases (SDR) family.</text>
</comment>
<dbReference type="PRINTS" id="PR00081">
    <property type="entry name" value="GDHRDH"/>
</dbReference>
<keyword evidence="5" id="KW-1185">Reference proteome</keyword>
<keyword evidence="3" id="KW-0560">Oxidoreductase</keyword>
<dbReference type="InterPro" id="IPR036291">
    <property type="entry name" value="NAD(P)-bd_dom_sf"/>
</dbReference>
<dbReference type="PROSITE" id="PS00061">
    <property type="entry name" value="ADH_SHORT"/>
    <property type="match status" value="1"/>
</dbReference>
<dbReference type="AlphaFoldDB" id="A0AAD6H2F4"/>
<proteinExistence type="inferred from homology"/>
<dbReference type="Proteomes" id="UP001216150">
    <property type="component" value="Unassembled WGS sequence"/>
</dbReference>
<evidence type="ECO:0000256" key="3">
    <source>
        <dbReference type="ARBA" id="ARBA00023002"/>
    </source>
</evidence>
<name>A0AAD6H2F4_9EURO</name>
<dbReference type="GO" id="GO:0006633">
    <property type="term" value="P:fatty acid biosynthetic process"/>
    <property type="evidence" value="ECO:0007669"/>
    <property type="project" value="TreeGrafter"/>
</dbReference>
<dbReference type="GO" id="GO:0048038">
    <property type="term" value="F:quinone binding"/>
    <property type="evidence" value="ECO:0007669"/>
    <property type="project" value="TreeGrafter"/>
</dbReference>
<keyword evidence="2" id="KW-0521">NADP</keyword>
<accession>A0AAD6H2F4</accession>
<evidence type="ECO:0000313" key="4">
    <source>
        <dbReference type="EMBL" id="KAJ5599220.1"/>
    </source>
</evidence>
<reference evidence="4 5" key="1">
    <citation type="journal article" date="2023" name="IMA Fungus">
        <title>Comparative genomic study of the Penicillium genus elucidates a diverse pangenome and 15 lateral gene transfer events.</title>
        <authorList>
            <person name="Petersen C."/>
            <person name="Sorensen T."/>
            <person name="Nielsen M.R."/>
            <person name="Sondergaard T.E."/>
            <person name="Sorensen J.L."/>
            <person name="Fitzpatrick D.A."/>
            <person name="Frisvad J.C."/>
            <person name="Nielsen K.L."/>
        </authorList>
    </citation>
    <scope>NUCLEOTIDE SEQUENCE [LARGE SCALE GENOMIC DNA]</scope>
    <source>
        <strain evidence="4 5">IBT 29057</strain>
    </source>
</reference>
<dbReference type="Gene3D" id="3.40.50.720">
    <property type="entry name" value="NAD(P)-binding Rossmann-like Domain"/>
    <property type="match status" value="1"/>
</dbReference>
<dbReference type="SUPFAM" id="SSF51735">
    <property type="entry name" value="NAD(P)-binding Rossmann-fold domains"/>
    <property type="match status" value="1"/>
</dbReference>
<dbReference type="Pfam" id="PF13561">
    <property type="entry name" value="adh_short_C2"/>
    <property type="match status" value="1"/>
</dbReference>
<organism evidence="4 5">
    <name type="scientific">Penicillium hetheringtonii</name>
    <dbReference type="NCBI Taxonomy" id="911720"/>
    <lineage>
        <taxon>Eukaryota</taxon>
        <taxon>Fungi</taxon>
        <taxon>Dikarya</taxon>
        <taxon>Ascomycota</taxon>
        <taxon>Pezizomycotina</taxon>
        <taxon>Eurotiomycetes</taxon>
        <taxon>Eurotiomycetidae</taxon>
        <taxon>Eurotiales</taxon>
        <taxon>Aspergillaceae</taxon>
        <taxon>Penicillium</taxon>
    </lineage>
</organism>
<dbReference type="InterPro" id="IPR020904">
    <property type="entry name" value="Sc_DH/Rdtase_CS"/>
</dbReference>
<dbReference type="PRINTS" id="PR00080">
    <property type="entry name" value="SDRFAMILY"/>
</dbReference>
<evidence type="ECO:0000313" key="5">
    <source>
        <dbReference type="Proteomes" id="UP001216150"/>
    </source>
</evidence>
<protein>
    <submittedName>
        <fullName evidence="4">Secondary metabolism biosynthetic enzyme</fullName>
    </submittedName>
</protein>
<dbReference type="EMBL" id="JAQJAC010000001">
    <property type="protein sequence ID" value="KAJ5599220.1"/>
    <property type="molecule type" value="Genomic_DNA"/>
</dbReference>
<evidence type="ECO:0000256" key="1">
    <source>
        <dbReference type="ARBA" id="ARBA00006484"/>
    </source>
</evidence>
<dbReference type="PANTHER" id="PTHR42760:SF133">
    <property type="entry name" value="3-OXOACYL-[ACYL-CARRIER-PROTEIN] REDUCTASE"/>
    <property type="match status" value="1"/>
</dbReference>
<comment type="caution">
    <text evidence="4">The sequence shown here is derived from an EMBL/GenBank/DDBJ whole genome shotgun (WGS) entry which is preliminary data.</text>
</comment>
<evidence type="ECO:0000256" key="2">
    <source>
        <dbReference type="ARBA" id="ARBA00022857"/>
    </source>
</evidence>
<dbReference type="PANTHER" id="PTHR42760">
    <property type="entry name" value="SHORT-CHAIN DEHYDROGENASES/REDUCTASES FAMILY MEMBER"/>
    <property type="match status" value="1"/>
</dbReference>